<accession>A0A024WEY2</accession>
<protein>
    <submittedName>
        <fullName evidence="1">Uncharacterized protein</fullName>
    </submittedName>
</protein>
<gene>
    <name evidence="1" type="ORF">PFTANZ_00088</name>
</gene>
<sequence length="77" mass="9758">MKKSTIKRSNYKSQFILSKKLFEIHFFLFNKKTIRWNKDQAKERELRRNYKNIPQKYIKRKPYINVHVNMNNERYFE</sequence>
<reference evidence="1 2" key="1">
    <citation type="submission" date="2013-02" db="EMBL/GenBank/DDBJ databases">
        <title>The Genome Annotation of Plasmodium falciparum Tanzania (2000708).</title>
        <authorList>
            <consortium name="The Broad Institute Genome Sequencing Platform"/>
            <consortium name="The Broad Institute Genome Sequencing Center for Infectious Disease"/>
            <person name="Neafsey D."/>
            <person name="Hoffman S."/>
            <person name="Volkman S."/>
            <person name="Rosenthal P."/>
            <person name="Walker B."/>
            <person name="Young S.K."/>
            <person name="Zeng Q."/>
            <person name="Gargeya S."/>
            <person name="Fitzgerald M."/>
            <person name="Haas B."/>
            <person name="Abouelleil A."/>
            <person name="Allen A.W."/>
            <person name="Alvarado L."/>
            <person name="Arachchi H.M."/>
            <person name="Berlin A.M."/>
            <person name="Chapman S.B."/>
            <person name="Gainer-Dewar J."/>
            <person name="Goldberg J."/>
            <person name="Griggs A."/>
            <person name="Gujja S."/>
            <person name="Hansen M."/>
            <person name="Howarth C."/>
            <person name="Imamovic A."/>
            <person name="Ireland A."/>
            <person name="Larimer J."/>
            <person name="McCowan C."/>
            <person name="Murphy C."/>
            <person name="Pearson M."/>
            <person name="Poon T.W."/>
            <person name="Priest M."/>
            <person name="Roberts A."/>
            <person name="Saif S."/>
            <person name="Shea T."/>
            <person name="Sisk P."/>
            <person name="Sykes S."/>
            <person name="Wortman J."/>
            <person name="Nusbaum C."/>
            <person name="Birren B."/>
        </authorList>
    </citation>
    <scope>NUCLEOTIDE SEQUENCE [LARGE SCALE GENOMIC DNA]</scope>
    <source>
        <strain evidence="2">Tanzania (2000708)</strain>
    </source>
</reference>
<evidence type="ECO:0000313" key="2">
    <source>
        <dbReference type="Proteomes" id="UP000030708"/>
    </source>
</evidence>
<name>A0A024WEY2_PLAFA</name>
<organism evidence="1 2">
    <name type="scientific">Plasmodium falciparum Tanzania</name>
    <name type="common">2000708</name>
    <dbReference type="NCBI Taxonomy" id="1036725"/>
    <lineage>
        <taxon>Eukaryota</taxon>
        <taxon>Sar</taxon>
        <taxon>Alveolata</taxon>
        <taxon>Apicomplexa</taxon>
        <taxon>Aconoidasida</taxon>
        <taxon>Haemosporida</taxon>
        <taxon>Plasmodiidae</taxon>
        <taxon>Plasmodium</taxon>
        <taxon>Plasmodium (Laverania)</taxon>
    </lineage>
</organism>
<dbReference type="EMBL" id="KI926259">
    <property type="protein sequence ID" value="ETW39203.1"/>
    <property type="molecule type" value="Genomic_DNA"/>
</dbReference>
<proteinExistence type="predicted"/>
<evidence type="ECO:0000313" key="1">
    <source>
        <dbReference type="EMBL" id="ETW39203.1"/>
    </source>
</evidence>
<dbReference type="AlphaFoldDB" id="A0A024WEY2"/>
<reference evidence="1 2" key="2">
    <citation type="submission" date="2013-02" db="EMBL/GenBank/DDBJ databases">
        <title>The Genome Sequence of Plasmodium falciparum Tanzania (2000708).</title>
        <authorList>
            <consortium name="The Broad Institute Genome Sequencing Platform"/>
            <consortium name="The Broad Institute Genome Sequencing Center for Infectious Disease"/>
            <person name="Neafsey D."/>
            <person name="Cheeseman I."/>
            <person name="Volkman S."/>
            <person name="Adams J."/>
            <person name="Walker B."/>
            <person name="Young S.K."/>
            <person name="Zeng Q."/>
            <person name="Gargeya S."/>
            <person name="Fitzgerald M."/>
            <person name="Haas B."/>
            <person name="Abouelleil A."/>
            <person name="Alvarado L."/>
            <person name="Arachchi H.M."/>
            <person name="Berlin A.M."/>
            <person name="Chapman S.B."/>
            <person name="Dewar J."/>
            <person name="Goldberg J."/>
            <person name="Griggs A."/>
            <person name="Gujja S."/>
            <person name="Hansen M."/>
            <person name="Howarth C."/>
            <person name="Imamovic A."/>
            <person name="Larimer J."/>
            <person name="McCowan C."/>
            <person name="Murphy C."/>
            <person name="Neiman D."/>
            <person name="Pearson M."/>
            <person name="Priest M."/>
            <person name="Roberts A."/>
            <person name="Saif S."/>
            <person name="Shea T."/>
            <person name="Sisk P."/>
            <person name="Sykes S."/>
            <person name="Wortman J."/>
            <person name="Nusbaum C."/>
            <person name="Birren B."/>
        </authorList>
    </citation>
    <scope>NUCLEOTIDE SEQUENCE [LARGE SCALE GENOMIC DNA]</scope>
    <source>
        <strain evidence="2">Tanzania (2000708)</strain>
    </source>
</reference>
<dbReference type="Proteomes" id="UP000030708">
    <property type="component" value="Unassembled WGS sequence"/>
</dbReference>